<keyword evidence="1" id="KW-0614">Plasmid</keyword>
<sequence>MELKDVLAYVPQHAIFTFMEDDVEMQLYHHNEDGWCVCPVGDPACDPSTGEHSPQGRIQAQFVEAVLTHLYNTQWLDRILTYDVAGNSVAYTPFLVSRRLACSAGINGDTFVAEFWDGEKVVVPYNVALNRPFRVGIPQS</sequence>
<evidence type="ECO:0000313" key="1">
    <source>
        <dbReference type="EMBL" id="QHW35722.1"/>
    </source>
</evidence>
<dbReference type="Proteomes" id="UP000479114">
    <property type="component" value="Plasmid unnamed2"/>
</dbReference>
<proteinExistence type="predicted"/>
<gene>
    <name evidence="1" type="ORF">GZH47_33045</name>
</gene>
<dbReference type="KEGG" id="prz:GZH47_33045"/>
<reference evidence="1 2" key="1">
    <citation type="submission" date="2020-02" db="EMBL/GenBank/DDBJ databases">
        <title>Paenibacillus sp. nov., isolated from rhizosphere soil of tomato.</title>
        <authorList>
            <person name="Weon H.-Y."/>
            <person name="Lee S.A."/>
        </authorList>
    </citation>
    <scope>NUCLEOTIDE SEQUENCE [LARGE SCALE GENOMIC DNA]</scope>
    <source>
        <strain evidence="1 2">14171R-81</strain>
        <plasmid evidence="1 2">unnamed2</plasmid>
    </source>
</reference>
<accession>A0A6C0PCY5</accession>
<dbReference type="RefSeq" id="WP_162645856.1">
    <property type="nucleotide sequence ID" value="NZ_CP048288.1"/>
</dbReference>
<keyword evidence="2" id="KW-1185">Reference proteome</keyword>
<dbReference type="AlphaFoldDB" id="A0A6C0PCY5"/>
<geneLocation type="plasmid" evidence="1 2">
    <name>unnamed2</name>
</geneLocation>
<organism evidence="1 2">
    <name type="scientific">Paenibacillus rhizovicinus</name>
    <dbReference type="NCBI Taxonomy" id="2704463"/>
    <lineage>
        <taxon>Bacteria</taxon>
        <taxon>Bacillati</taxon>
        <taxon>Bacillota</taxon>
        <taxon>Bacilli</taxon>
        <taxon>Bacillales</taxon>
        <taxon>Paenibacillaceae</taxon>
        <taxon>Paenibacillus</taxon>
    </lineage>
</organism>
<name>A0A6C0PCY5_9BACL</name>
<dbReference type="EMBL" id="CP048288">
    <property type="protein sequence ID" value="QHW35722.1"/>
    <property type="molecule type" value="Genomic_DNA"/>
</dbReference>
<evidence type="ECO:0000313" key="2">
    <source>
        <dbReference type="Proteomes" id="UP000479114"/>
    </source>
</evidence>
<protein>
    <submittedName>
        <fullName evidence="1">Uncharacterized protein</fullName>
    </submittedName>
</protein>